<keyword evidence="3" id="KW-1185">Reference proteome</keyword>
<name>A0A6A4HV57_9AGAR</name>
<dbReference type="AlphaFoldDB" id="A0A6A4HV57"/>
<organism evidence="2 3">
    <name type="scientific">Gymnopus androsaceus JB14</name>
    <dbReference type="NCBI Taxonomy" id="1447944"/>
    <lineage>
        <taxon>Eukaryota</taxon>
        <taxon>Fungi</taxon>
        <taxon>Dikarya</taxon>
        <taxon>Basidiomycota</taxon>
        <taxon>Agaricomycotina</taxon>
        <taxon>Agaricomycetes</taxon>
        <taxon>Agaricomycetidae</taxon>
        <taxon>Agaricales</taxon>
        <taxon>Marasmiineae</taxon>
        <taxon>Omphalotaceae</taxon>
        <taxon>Gymnopus</taxon>
    </lineage>
</organism>
<accession>A0A6A4HV57</accession>
<protein>
    <submittedName>
        <fullName evidence="2">Uncharacterized protein</fullName>
    </submittedName>
</protein>
<evidence type="ECO:0000256" key="1">
    <source>
        <dbReference type="SAM" id="MobiDB-lite"/>
    </source>
</evidence>
<proteinExistence type="predicted"/>
<feature type="region of interest" description="Disordered" evidence="1">
    <location>
        <begin position="43"/>
        <end position="102"/>
    </location>
</feature>
<sequence length="102" mass="10715">MSAYSSRPSVPSAKLSDPTSGAIQLPSQRDAIACAKAEQQWNEAIEKSRKQQEASKGLEEDNGNSAQLPQDAAASSATTSNKCNTTSLTDDEDVVNQSPSSV</sequence>
<evidence type="ECO:0000313" key="2">
    <source>
        <dbReference type="EMBL" id="KAE9402349.1"/>
    </source>
</evidence>
<feature type="compositionally biased region" description="Polar residues" evidence="1">
    <location>
        <begin position="63"/>
        <end position="88"/>
    </location>
</feature>
<reference evidence="2" key="1">
    <citation type="journal article" date="2019" name="Environ. Microbiol.">
        <title>Fungal ecological strategies reflected in gene transcription - a case study of two litter decomposers.</title>
        <authorList>
            <person name="Barbi F."/>
            <person name="Kohler A."/>
            <person name="Barry K."/>
            <person name="Baskaran P."/>
            <person name="Daum C."/>
            <person name="Fauchery L."/>
            <person name="Ihrmark K."/>
            <person name="Kuo A."/>
            <person name="LaButti K."/>
            <person name="Lipzen A."/>
            <person name="Morin E."/>
            <person name="Grigoriev I.V."/>
            <person name="Henrissat B."/>
            <person name="Lindahl B."/>
            <person name="Martin F."/>
        </authorList>
    </citation>
    <scope>NUCLEOTIDE SEQUENCE</scope>
    <source>
        <strain evidence="2">JB14</strain>
    </source>
</reference>
<feature type="compositionally biased region" description="Basic and acidic residues" evidence="1">
    <location>
        <begin position="44"/>
        <end position="59"/>
    </location>
</feature>
<evidence type="ECO:0000313" key="3">
    <source>
        <dbReference type="Proteomes" id="UP000799118"/>
    </source>
</evidence>
<feature type="compositionally biased region" description="Polar residues" evidence="1">
    <location>
        <begin position="17"/>
        <end position="27"/>
    </location>
</feature>
<gene>
    <name evidence="2" type="ORF">BT96DRAFT_991321</name>
</gene>
<feature type="region of interest" description="Disordered" evidence="1">
    <location>
        <begin position="1"/>
        <end position="27"/>
    </location>
</feature>
<dbReference type="EMBL" id="ML769436">
    <property type="protein sequence ID" value="KAE9402349.1"/>
    <property type="molecule type" value="Genomic_DNA"/>
</dbReference>
<dbReference type="Proteomes" id="UP000799118">
    <property type="component" value="Unassembled WGS sequence"/>
</dbReference>